<dbReference type="AlphaFoldDB" id="A0A0L0NLD9"/>
<feature type="region of interest" description="Disordered" evidence="1">
    <location>
        <begin position="218"/>
        <end position="239"/>
    </location>
</feature>
<sequence>MELFPTRDESHPALGRAAFNGDGYAMQPRINLRRNVSLEPPAAAELPAHVGKRDCSGNTCETNNNTNITNLAIILGIVIPVVVAVIVLIFLHRRNVRRLRMEDAKDSNGGLDFGLEDAPRKGGKRKSLMFGGEKMAHRPGQLSMDMNLSSPYLLPPGVHQSHESIHSLARTFPNEQDPYRTVKEYTNSETGSIRSFNPSKDPFSNSKRASIITSRSIKTPLMPPPRTNSMPKSPVSPDDKINPFATPTTTVPSRQLPSPAAVHEPIRPVQPVVPEIGTVSYPDDKVGGGLEMPDVLLPPATVPKKSQTGLSELPADHGRAELPAHAQDSSIGVAHAGDADFHFLPAHEIGPASLGLGLHLPKVSSPTSDHAVSADPHALHFAPGQAHSYDDHAHQGENPQIRTSQYSDEYEEDERGRGMHRQASLDLHAQQHQQQGLGVPHQEAKRLSVGFRPLPPDEVTESEDPEYRANRIRSFYKEYFEEGGAAAPPLPTNPRGGPQYYEDYDENYLGDAAYYDADSNAFVMPYAQPVTRRAMTPPPAGRSRGGPGGPGGRGPRGPHGPHGSVGGMSLPGGPRRPRAGSAVGPRVGSAFGPRPDSSASARMRGLPKKHLPPPTDLKTLPTPSKLRDDAFALNAVDFAPPDSFREHVAGRSQSPLGERRPYQPKVPVASPLVTAFDELAALPSPHVLRKSSTFTNLDFAPPKKFKDPDTMSDAGSIKSNRSGISAVQLGAIRSGAGRVSRLPGDTVFTSEAMSDQLKPQWGFRQ</sequence>
<dbReference type="STRING" id="1163406.A0A0L0NLD9"/>
<gene>
    <name evidence="3" type="ORF">TOPH_00858</name>
</gene>
<evidence type="ECO:0000256" key="1">
    <source>
        <dbReference type="SAM" id="MobiDB-lite"/>
    </source>
</evidence>
<reference evidence="3 4" key="1">
    <citation type="journal article" date="2015" name="BMC Genomics">
        <title>The genome of the truffle-parasite Tolypocladium ophioglossoides and the evolution of antifungal peptaibiotics.</title>
        <authorList>
            <person name="Quandt C.A."/>
            <person name="Bushley K.E."/>
            <person name="Spatafora J.W."/>
        </authorList>
    </citation>
    <scope>NUCLEOTIDE SEQUENCE [LARGE SCALE GENOMIC DNA]</scope>
    <source>
        <strain evidence="3 4">CBS 100239</strain>
    </source>
</reference>
<dbReference type="PANTHER" id="PTHR42088">
    <property type="entry name" value="YALI0F10131P"/>
    <property type="match status" value="1"/>
</dbReference>
<evidence type="ECO:0000313" key="3">
    <source>
        <dbReference type="EMBL" id="KND94515.1"/>
    </source>
</evidence>
<accession>A0A0L0NLD9</accession>
<feature type="compositionally biased region" description="Gly residues" evidence="1">
    <location>
        <begin position="543"/>
        <end position="557"/>
    </location>
</feature>
<dbReference type="EMBL" id="LFRF01000002">
    <property type="protein sequence ID" value="KND94515.1"/>
    <property type="molecule type" value="Genomic_DNA"/>
</dbReference>
<feature type="region of interest" description="Disordered" evidence="1">
    <location>
        <begin position="698"/>
        <end position="718"/>
    </location>
</feature>
<evidence type="ECO:0000256" key="2">
    <source>
        <dbReference type="SAM" id="Phobius"/>
    </source>
</evidence>
<comment type="caution">
    <text evidence="3">The sequence shown here is derived from an EMBL/GenBank/DDBJ whole genome shotgun (WGS) entry which is preliminary data.</text>
</comment>
<keyword evidence="2" id="KW-0472">Membrane</keyword>
<feature type="region of interest" description="Disordered" evidence="1">
    <location>
        <begin position="532"/>
        <end position="624"/>
    </location>
</feature>
<keyword evidence="2" id="KW-1133">Transmembrane helix</keyword>
<feature type="region of interest" description="Disordered" evidence="1">
    <location>
        <begin position="644"/>
        <end position="663"/>
    </location>
</feature>
<name>A0A0L0NLD9_TOLOC</name>
<evidence type="ECO:0000313" key="4">
    <source>
        <dbReference type="Proteomes" id="UP000036947"/>
    </source>
</evidence>
<organism evidence="3 4">
    <name type="scientific">Tolypocladium ophioglossoides (strain CBS 100239)</name>
    <name type="common">Snaketongue truffleclub</name>
    <name type="synonym">Elaphocordyceps ophioglossoides</name>
    <dbReference type="NCBI Taxonomy" id="1163406"/>
    <lineage>
        <taxon>Eukaryota</taxon>
        <taxon>Fungi</taxon>
        <taxon>Dikarya</taxon>
        <taxon>Ascomycota</taxon>
        <taxon>Pezizomycotina</taxon>
        <taxon>Sordariomycetes</taxon>
        <taxon>Hypocreomycetidae</taxon>
        <taxon>Hypocreales</taxon>
        <taxon>Ophiocordycipitaceae</taxon>
        <taxon>Tolypocladium</taxon>
    </lineage>
</organism>
<keyword evidence="4" id="KW-1185">Reference proteome</keyword>
<protein>
    <submittedName>
        <fullName evidence="3">Uncharacterized protein</fullName>
    </submittedName>
</protein>
<dbReference type="Proteomes" id="UP000036947">
    <property type="component" value="Unassembled WGS sequence"/>
</dbReference>
<feature type="compositionally biased region" description="Polar residues" evidence="1">
    <location>
        <begin position="397"/>
        <end position="407"/>
    </location>
</feature>
<proteinExistence type="predicted"/>
<feature type="region of interest" description="Disordered" evidence="1">
    <location>
        <begin position="381"/>
        <end position="420"/>
    </location>
</feature>
<keyword evidence="2" id="KW-0812">Transmembrane</keyword>
<dbReference type="OrthoDB" id="5417135at2759"/>
<feature type="transmembrane region" description="Helical" evidence="2">
    <location>
        <begin position="71"/>
        <end position="91"/>
    </location>
</feature>
<dbReference type="PANTHER" id="PTHR42088:SF1">
    <property type="entry name" value="YALI0F10131P"/>
    <property type="match status" value="1"/>
</dbReference>